<protein>
    <submittedName>
        <fullName evidence="1">Uncharacterized protein</fullName>
    </submittedName>
</protein>
<comment type="caution">
    <text evidence="1">The sequence shown here is derived from an EMBL/GenBank/DDBJ whole genome shotgun (WGS) entry which is preliminary data.</text>
</comment>
<organism evidence="1 2">
    <name type="scientific">Ceratodon purpureus</name>
    <name type="common">Fire moss</name>
    <name type="synonym">Dicranum purpureum</name>
    <dbReference type="NCBI Taxonomy" id="3225"/>
    <lineage>
        <taxon>Eukaryota</taxon>
        <taxon>Viridiplantae</taxon>
        <taxon>Streptophyta</taxon>
        <taxon>Embryophyta</taxon>
        <taxon>Bryophyta</taxon>
        <taxon>Bryophytina</taxon>
        <taxon>Bryopsida</taxon>
        <taxon>Dicranidae</taxon>
        <taxon>Pseudoditrichales</taxon>
        <taxon>Ditrichaceae</taxon>
        <taxon>Ceratodon</taxon>
    </lineage>
</organism>
<sequence>MDLTTGWRVVTKREDVQALNCSVACQHLRRDKQDEQAPPPHRQCIFERFEEF</sequence>
<dbReference type="AlphaFoldDB" id="A0A8T0GH50"/>
<accession>A0A8T0GH50</accession>
<gene>
    <name evidence="1" type="ORF">KC19_11G103400</name>
</gene>
<reference evidence="1 2" key="1">
    <citation type="submission" date="2020-06" db="EMBL/GenBank/DDBJ databases">
        <title>WGS assembly of Ceratodon purpureus strain R40.</title>
        <authorList>
            <person name="Carey S.B."/>
            <person name="Jenkins J."/>
            <person name="Shu S."/>
            <person name="Lovell J.T."/>
            <person name="Sreedasyam A."/>
            <person name="Maumus F."/>
            <person name="Tiley G.P."/>
            <person name="Fernandez-Pozo N."/>
            <person name="Barry K."/>
            <person name="Chen C."/>
            <person name="Wang M."/>
            <person name="Lipzen A."/>
            <person name="Daum C."/>
            <person name="Saski C.A."/>
            <person name="Payton A.C."/>
            <person name="Mcbreen J.C."/>
            <person name="Conrad R.E."/>
            <person name="Kollar L.M."/>
            <person name="Olsson S."/>
            <person name="Huttunen S."/>
            <person name="Landis J.B."/>
            <person name="Wickett N.J."/>
            <person name="Johnson M.G."/>
            <person name="Rensing S.A."/>
            <person name="Grimwood J."/>
            <person name="Schmutz J."/>
            <person name="Mcdaniel S.F."/>
        </authorList>
    </citation>
    <scope>NUCLEOTIDE SEQUENCE [LARGE SCALE GENOMIC DNA]</scope>
    <source>
        <strain evidence="1 2">R40</strain>
    </source>
</reference>
<evidence type="ECO:0000313" key="2">
    <source>
        <dbReference type="Proteomes" id="UP000822688"/>
    </source>
</evidence>
<name>A0A8T0GH50_CERPU</name>
<dbReference type="EMBL" id="CM026432">
    <property type="protein sequence ID" value="KAG0557118.1"/>
    <property type="molecule type" value="Genomic_DNA"/>
</dbReference>
<dbReference type="Proteomes" id="UP000822688">
    <property type="component" value="Chromosome 11"/>
</dbReference>
<keyword evidence="2" id="KW-1185">Reference proteome</keyword>
<proteinExistence type="predicted"/>
<evidence type="ECO:0000313" key="1">
    <source>
        <dbReference type="EMBL" id="KAG0557118.1"/>
    </source>
</evidence>